<dbReference type="EMBL" id="VSRR010025829">
    <property type="protein sequence ID" value="MPC67160.1"/>
    <property type="molecule type" value="Genomic_DNA"/>
</dbReference>
<comment type="caution">
    <text evidence="2">The sequence shown here is derived from an EMBL/GenBank/DDBJ whole genome shotgun (WGS) entry which is preliminary data.</text>
</comment>
<name>A0A5B7H4W1_PORTR</name>
<protein>
    <submittedName>
        <fullName evidence="2">Uncharacterized protein</fullName>
    </submittedName>
</protein>
<proteinExistence type="predicted"/>
<accession>A0A5B7H4W1</accession>
<gene>
    <name evidence="2" type="ORF">E2C01_061326</name>
</gene>
<reference evidence="2 3" key="1">
    <citation type="submission" date="2019-05" db="EMBL/GenBank/DDBJ databases">
        <title>Another draft genome of Portunus trituberculatus and its Hox gene families provides insights of decapod evolution.</title>
        <authorList>
            <person name="Jeong J.-H."/>
            <person name="Song I."/>
            <person name="Kim S."/>
            <person name="Choi T."/>
            <person name="Kim D."/>
            <person name="Ryu S."/>
            <person name="Kim W."/>
        </authorList>
    </citation>
    <scope>NUCLEOTIDE SEQUENCE [LARGE SCALE GENOMIC DNA]</scope>
    <source>
        <tissue evidence="2">Muscle</tissue>
    </source>
</reference>
<keyword evidence="3" id="KW-1185">Reference proteome</keyword>
<evidence type="ECO:0000256" key="1">
    <source>
        <dbReference type="SAM" id="MobiDB-lite"/>
    </source>
</evidence>
<feature type="region of interest" description="Disordered" evidence="1">
    <location>
        <begin position="30"/>
        <end position="74"/>
    </location>
</feature>
<evidence type="ECO:0000313" key="2">
    <source>
        <dbReference type="EMBL" id="MPC67160.1"/>
    </source>
</evidence>
<dbReference type="Proteomes" id="UP000324222">
    <property type="component" value="Unassembled WGS sequence"/>
</dbReference>
<evidence type="ECO:0000313" key="3">
    <source>
        <dbReference type="Proteomes" id="UP000324222"/>
    </source>
</evidence>
<sequence length="165" mass="17994">MPQLVRVLGRSVCVDLQCISVRLNQRLPAPSAIQGDTPMAASESSNAMAPPARRYTMLGGGGRERSTSLSSSSSNSTFYVNLVEEVPQDVFPLRMEFFGHCVLEEEEEEEEEERGSVRQGELTDCGDTLSELSCSLSQHLDGYGSGECHITPLVFHTLLVSPNLT</sequence>
<dbReference type="AlphaFoldDB" id="A0A5B7H4W1"/>
<organism evidence="2 3">
    <name type="scientific">Portunus trituberculatus</name>
    <name type="common">Swimming crab</name>
    <name type="synonym">Neptunus trituberculatus</name>
    <dbReference type="NCBI Taxonomy" id="210409"/>
    <lineage>
        <taxon>Eukaryota</taxon>
        <taxon>Metazoa</taxon>
        <taxon>Ecdysozoa</taxon>
        <taxon>Arthropoda</taxon>
        <taxon>Crustacea</taxon>
        <taxon>Multicrustacea</taxon>
        <taxon>Malacostraca</taxon>
        <taxon>Eumalacostraca</taxon>
        <taxon>Eucarida</taxon>
        <taxon>Decapoda</taxon>
        <taxon>Pleocyemata</taxon>
        <taxon>Brachyura</taxon>
        <taxon>Eubrachyura</taxon>
        <taxon>Portunoidea</taxon>
        <taxon>Portunidae</taxon>
        <taxon>Portuninae</taxon>
        <taxon>Portunus</taxon>
    </lineage>
</organism>